<evidence type="ECO:0000256" key="3">
    <source>
        <dbReference type="ARBA" id="ARBA00022771"/>
    </source>
</evidence>
<organism evidence="7 8">
    <name type="scientific">Talaromyces stipitatus (strain ATCC 10500 / CBS 375.48 / QM 6759 / NRRL 1006)</name>
    <name type="common">Penicillium stipitatum</name>
    <dbReference type="NCBI Taxonomy" id="441959"/>
    <lineage>
        <taxon>Eukaryota</taxon>
        <taxon>Fungi</taxon>
        <taxon>Dikarya</taxon>
        <taxon>Ascomycota</taxon>
        <taxon>Pezizomycotina</taxon>
        <taxon>Eurotiomycetes</taxon>
        <taxon>Eurotiomycetidae</taxon>
        <taxon>Eurotiales</taxon>
        <taxon>Trichocomaceae</taxon>
        <taxon>Talaromyces</taxon>
        <taxon>Talaromyces sect. Talaromyces</taxon>
    </lineage>
</organism>
<dbReference type="SUPFAM" id="SSF53098">
    <property type="entry name" value="Ribonuclease H-like"/>
    <property type="match status" value="1"/>
</dbReference>
<feature type="compositionally biased region" description="Basic and acidic residues" evidence="6">
    <location>
        <begin position="378"/>
        <end position="389"/>
    </location>
</feature>
<dbReference type="GeneID" id="8110007"/>
<dbReference type="RefSeq" id="XP_002484523.1">
    <property type="nucleotide sequence ID" value="XM_002484478.1"/>
</dbReference>
<name>B8MI86_TALSN</name>
<dbReference type="OMA" id="YLIWITH"/>
<evidence type="ECO:0000256" key="4">
    <source>
        <dbReference type="ARBA" id="ARBA00022833"/>
    </source>
</evidence>
<dbReference type="OrthoDB" id="4507940at2759"/>
<sequence length="438" mass="51312">MRPRSGTTTDRAHTTAILAAVTAQVNSKKPDITTTLSKIRSLAVFVNASPQHRDTFYALQTTATKILPIQDVKTRWNSTFLMLRRTKRLQAIFIPFCTEWERPDLLLNNEEWRQVDYLIWITHPFYEFTTELSKTKDVTTHHVFKIYNLLFKHLESTIIQLKRKSIPWKKNMLQALEAGQEKLDYYYSMTDAIPGDLYAVSTMLAPDNKFKFFQTKNWDDELRVRYRESFKESLISYVERFTTQQAPPIFQPSHKTGSHLGLLLKKGKYQPAKPKDEFTKYLDSAIAALARDALSVSVTGAGIKWLFNIAWDICHYRCGKLHAVTIQELILFLCASRFKIDQEQHFFISDFLSQDEIESAKEEEIPAEFELELISDNEEQRTEEERREEDRDDFEDEASPHPVIDVSLPVIEEKTTQVRQSVRLRKRPREKDDQYIYH</sequence>
<evidence type="ECO:0000313" key="7">
    <source>
        <dbReference type="EMBL" id="EED14570.1"/>
    </source>
</evidence>
<dbReference type="EMBL" id="EQ962657">
    <property type="protein sequence ID" value="EED14570.1"/>
    <property type="molecule type" value="Genomic_DNA"/>
</dbReference>
<dbReference type="Proteomes" id="UP000001745">
    <property type="component" value="Unassembled WGS sequence"/>
</dbReference>
<feature type="region of interest" description="Disordered" evidence="6">
    <location>
        <begin position="419"/>
        <end position="438"/>
    </location>
</feature>
<evidence type="ECO:0000313" key="8">
    <source>
        <dbReference type="Proteomes" id="UP000001745"/>
    </source>
</evidence>
<comment type="subcellular location">
    <subcellularLocation>
        <location evidence="1">Nucleus</location>
    </subcellularLocation>
</comment>
<dbReference type="InterPro" id="IPR012337">
    <property type="entry name" value="RNaseH-like_sf"/>
</dbReference>
<dbReference type="GO" id="GO:0005634">
    <property type="term" value="C:nucleus"/>
    <property type="evidence" value="ECO:0007669"/>
    <property type="project" value="UniProtKB-SubCell"/>
</dbReference>
<evidence type="ECO:0008006" key="9">
    <source>
        <dbReference type="Google" id="ProtNLM"/>
    </source>
</evidence>
<dbReference type="HOGENOM" id="CLU_036639_0_0_1"/>
<evidence type="ECO:0000256" key="2">
    <source>
        <dbReference type="ARBA" id="ARBA00022723"/>
    </source>
</evidence>
<proteinExistence type="predicted"/>
<dbReference type="PANTHER" id="PTHR46481">
    <property type="entry name" value="ZINC FINGER BED DOMAIN-CONTAINING PROTEIN 4"/>
    <property type="match status" value="1"/>
</dbReference>
<dbReference type="eggNOG" id="KOG1121">
    <property type="taxonomic scope" value="Eukaryota"/>
</dbReference>
<keyword evidence="3" id="KW-0863">Zinc-finger</keyword>
<evidence type="ECO:0000256" key="5">
    <source>
        <dbReference type="ARBA" id="ARBA00023242"/>
    </source>
</evidence>
<evidence type="ECO:0000256" key="1">
    <source>
        <dbReference type="ARBA" id="ARBA00004123"/>
    </source>
</evidence>
<dbReference type="VEuPathDB" id="FungiDB:TSTA_040500"/>
<protein>
    <recommendedName>
        <fullName evidence="9">HAT C-terminal dimerisation domain-containing protein</fullName>
    </recommendedName>
</protein>
<dbReference type="InterPro" id="IPR052035">
    <property type="entry name" value="ZnF_BED_domain_contain"/>
</dbReference>
<accession>B8MI86</accession>
<feature type="region of interest" description="Disordered" evidence="6">
    <location>
        <begin position="374"/>
        <end position="406"/>
    </location>
</feature>
<gene>
    <name evidence="7" type="ORF">TSTA_040500</name>
</gene>
<feature type="compositionally biased region" description="Basic and acidic residues" evidence="6">
    <location>
        <begin position="429"/>
        <end position="438"/>
    </location>
</feature>
<dbReference type="GO" id="GO:0008270">
    <property type="term" value="F:zinc ion binding"/>
    <property type="evidence" value="ECO:0007669"/>
    <property type="project" value="UniProtKB-KW"/>
</dbReference>
<keyword evidence="2" id="KW-0479">Metal-binding</keyword>
<keyword evidence="5" id="KW-0539">Nucleus</keyword>
<dbReference type="PhylomeDB" id="B8MI86"/>
<dbReference type="InParanoid" id="B8MI86"/>
<dbReference type="PANTHER" id="PTHR46481:SF10">
    <property type="entry name" value="ZINC FINGER BED DOMAIN-CONTAINING PROTEIN 39"/>
    <property type="match status" value="1"/>
</dbReference>
<evidence type="ECO:0000256" key="6">
    <source>
        <dbReference type="SAM" id="MobiDB-lite"/>
    </source>
</evidence>
<dbReference type="AlphaFoldDB" id="B8MI86"/>
<keyword evidence="8" id="KW-1185">Reference proteome</keyword>
<keyword evidence="4" id="KW-0862">Zinc</keyword>
<reference evidence="8" key="1">
    <citation type="journal article" date="2015" name="Genome Announc.">
        <title>Genome sequence of the AIDS-associated pathogen Penicillium marneffei (ATCC18224) and its near taxonomic relative Talaromyces stipitatus (ATCC10500).</title>
        <authorList>
            <person name="Nierman W.C."/>
            <person name="Fedorova-Abrams N.D."/>
            <person name="Andrianopoulos A."/>
        </authorList>
    </citation>
    <scope>NUCLEOTIDE SEQUENCE [LARGE SCALE GENOMIC DNA]</scope>
    <source>
        <strain evidence="8">ATCC 10500 / CBS 375.48 / QM 6759 / NRRL 1006</strain>
    </source>
</reference>